<evidence type="ECO:0000313" key="1">
    <source>
        <dbReference type="EMBL" id="KUG04658.1"/>
    </source>
</evidence>
<accession>A0A0W8E7S2</accession>
<gene>
    <name evidence="1" type="ORF">ASZ90_017797</name>
</gene>
<dbReference type="InterPro" id="IPR021525">
    <property type="entry name" value="DUF3189"/>
</dbReference>
<reference evidence="1" key="1">
    <citation type="journal article" date="2015" name="Proc. Natl. Acad. Sci. U.S.A.">
        <title>Networks of energetic and metabolic interactions define dynamics in microbial communities.</title>
        <authorList>
            <person name="Embree M."/>
            <person name="Liu J.K."/>
            <person name="Al-Bassam M.M."/>
            <person name="Zengler K."/>
        </authorList>
    </citation>
    <scope>NUCLEOTIDE SEQUENCE</scope>
</reference>
<proteinExistence type="predicted"/>
<evidence type="ECO:0008006" key="2">
    <source>
        <dbReference type="Google" id="ProtNLM"/>
    </source>
</evidence>
<protein>
    <recommendedName>
        <fullName evidence="2">DUF3189 family protein</fullName>
    </recommendedName>
</protein>
<organism evidence="1">
    <name type="scientific">hydrocarbon metagenome</name>
    <dbReference type="NCBI Taxonomy" id="938273"/>
    <lineage>
        <taxon>unclassified sequences</taxon>
        <taxon>metagenomes</taxon>
        <taxon>ecological metagenomes</taxon>
    </lineage>
</organism>
<comment type="caution">
    <text evidence="1">The sequence shown here is derived from an EMBL/GenBank/DDBJ whole genome shotgun (WGS) entry which is preliminary data.</text>
</comment>
<name>A0A0W8E7S2_9ZZZZ</name>
<dbReference type="EMBL" id="LNQE01001842">
    <property type="protein sequence ID" value="KUG04658.1"/>
    <property type="molecule type" value="Genomic_DNA"/>
</dbReference>
<dbReference type="Pfam" id="PF11385">
    <property type="entry name" value="DUF3189"/>
    <property type="match status" value="1"/>
</dbReference>
<dbReference type="AlphaFoldDB" id="A0A0W8E7S2"/>
<sequence>MKVIYHCYGGAHSSVIAAALHLKMIEKQRLPTEEEMMAVPYYDKTDNGDFGSIRFMGIDDSGNEVYVLGKKSMGEKYSRILVGVAEIMGAGDEIIAIDCLNRVNISMKLGGFLSRRIGLIFPGRPVLFRGTRKAFMTLVNLVETVRLKSMDRCR</sequence>